<dbReference type="KEGG" id="smav:CFF01_15505"/>
<evidence type="ECO:0000256" key="2">
    <source>
        <dbReference type="ARBA" id="ARBA00007330"/>
    </source>
</evidence>
<keyword evidence="5" id="KW-0560">Oxidoreductase</keyword>
<keyword evidence="4" id="KW-0274">FAD</keyword>
<dbReference type="GO" id="GO:0004368">
    <property type="term" value="F:glycerol-3-phosphate dehydrogenase (quinone) activity"/>
    <property type="evidence" value="ECO:0007669"/>
    <property type="project" value="InterPro"/>
</dbReference>
<dbReference type="RefSeq" id="WP_088905399.1">
    <property type="nucleotide sequence ID" value="NZ_CP022272.1"/>
</dbReference>
<dbReference type="GO" id="GO:0046168">
    <property type="term" value="P:glycerol-3-phosphate catabolic process"/>
    <property type="evidence" value="ECO:0007669"/>
    <property type="project" value="TreeGrafter"/>
</dbReference>
<dbReference type="InterPro" id="IPR036188">
    <property type="entry name" value="FAD/NAD-bd_sf"/>
</dbReference>
<feature type="region of interest" description="Disordered" evidence="6">
    <location>
        <begin position="388"/>
        <end position="409"/>
    </location>
</feature>
<evidence type="ECO:0000256" key="4">
    <source>
        <dbReference type="ARBA" id="ARBA00022827"/>
    </source>
</evidence>
<evidence type="ECO:0000313" key="9">
    <source>
        <dbReference type="Proteomes" id="UP000198233"/>
    </source>
</evidence>
<protein>
    <submittedName>
        <fullName evidence="8">FAD-dependent oxidoreductase</fullName>
    </submittedName>
</protein>
<keyword evidence="3" id="KW-0285">Flavoprotein</keyword>
<dbReference type="Gene3D" id="3.50.50.60">
    <property type="entry name" value="FAD/NAD(P)-binding domain"/>
    <property type="match status" value="1"/>
</dbReference>
<dbReference type="AlphaFoldDB" id="A0AAC9XPI2"/>
<dbReference type="PRINTS" id="PR01001">
    <property type="entry name" value="FADG3PDH"/>
</dbReference>
<organism evidence="8 9">
    <name type="scientific">Shewanella marisflavi</name>
    <dbReference type="NCBI Taxonomy" id="260364"/>
    <lineage>
        <taxon>Bacteria</taxon>
        <taxon>Pseudomonadati</taxon>
        <taxon>Pseudomonadota</taxon>
        <taxon>Gammaproteobacteria</taxon>
        <taxon>Alteromonadales</taxon>
        <taxon>Shewanellaceae</taxon>
        <taxon>Shewanella</taxon>
    </lineage>
</organism>
<dbReference type="Gene3D" id="3.30.9.10">
    <property type="entry name" value="D-Amino Acid Oxidase, subunit A, domain 2"/>
    <property type="match status" value="1"/>
</dbReference>
<dbReference type="SUPFAM" id="SSF51905">
    <property type="entry name" value="FAD/NAD(P)-binding domain"/>
    <property type="match status" value="1"/>
</dbReference>
<dbReference type="InterPro" id="IPR006076">
    <property type="entry name" value="FAD-dep_OxRdtase"/>
</dbReference>
<name>A0AAC9XPI2_9GAMM</name>
<evidence type="ECO:0000313" key="8">
    <source>
        <dbReference type="EMBL" id="ASJ97882.1"/>
    </source>
</evidence>
<gene>
    <name evidence="8" type="ORF">CFF01_15505</name>
</gene>
<evidence type="ECO:0000259" key="7">
    <source>
        <dbReference type="Pfam" id="PF01266"/>
    </source>
</evidence>
<evidence type="ECO:0000256" key="1">
    <source>
        <dbReference type="ARBA" id="ARBA00001974"/>
    </source>
</evidence>
<dbReference type="PANTHER" id="PTHR11985">
    <property type="entry name" value="GLYCEROL-3-PHOSPHATE DEHYDROGENASE"/>
    <property type="match status" value="1"/>
</dbReference>
<dbReference type="EMBL" id="CP022272">
    <property type="protein sequence ID" value="ASJ97882.1"/>
    <property type="molecule type" value="Genomic_DNA"/>
</dbReference>
<proteinExistence type="inferred from homology"/>
<accession>A0AAC9XPI2</accession>
<feature type="domain" description="FAD dependent oxidoreductase" evidence="7">
    <location>
        <begin position="5"/>
        <end position="356"/>
    </location>
</feature>
<comment type="cofactor">
    <cofactor evidence="1">
        <name>FAD</name>
        <dbReference type="ChEBI" id="CHEBI:57692"/>
    </cofactor>
</comment>
<dbReference type="Proteomes" id="UP000198233">
    <property type="component" value="Chromosome"/>
</dbReference>
<sequence>MQAVDLVVIGGGITGIGIAQCAQAAGYSVVLLEKDGLGEKTSSNSSKLIHGGLRYLESGQVSLVRESLAERKALLTLAPELVKPVPFYIPIYSDSRRGPLAIRAGLSLYALLSEFDPLGQFKSIPANQWGQLAGLKLKGLRAVFRYWDAQTDDASLTLAVAESARALGAQLLTQVELKQIEHRPDSCIVSYETGGEMQWLSSRCVINATGPWVNQTLGQVVPKIQASPVELVQGSHLVLDIPAPSGIFYLESIYDKRVVFVMPWQGKTMLGTTETPIDAVDAAGVTHAEEAYLLGIYRHYFPLSESQGPLGDRIIGRYCGVRVLPKQSGEAFDLPRDTMMVSSETHPNLLTVYGGKLTTFRHTAKEAVAWVKTRRGVKPVRADVDSLRLTPVQATQSTPDNGDFSPQKG</sequence>
<evidence type="ECO:0000256" key="6">
    <source>
        <dbReference type="SAM" id="MobiDB-lite"/>
    </source>
</evidence>
<dbReference type="Pfam" id="PF01266">
    <property type="entry name" value="DAO"/>
    <property type="match status" value="1"/>
</dbReference>
<dbReference type="InterPro" id="IPR000447">
    <property type="entry name" value="G3P_DH_FAD-dep"/>
</dbReference>
<evidence type="ECO:0000256" key="3">
    <source>
        <dbReference type="ARBA" id="ARBA00022630"/>
    </source>
</evidence>
<comment type="similarity">
    <text evidence="2">Belongs to the FAD-dependent glycerol-3-phosphate dehydrogenase family.</text>
</comment>
<evidence type="ECO:0000256" key="5">
    <source>
        <dbReference type="ARBA" id="ARBA00023002"/>
    </source>
</evidence>
<dbReference type="PANTHER" id="PTHR11985:SF15">
    <property type="entry name" value="GLYCEROL-3-PHOSPHATE DEHYDROGENASE, MITOCHONDRIAL"/>
    <property type="match status" value="1"/>
</dbReference>
<reference evidence="8 9" key="1">
    <citation type="submission" date="2017-06" db="EMBL/GenBank/DDBJ databases">
        <title>Complete genome sequence of Shewanella marisflavi EP1 associated with anaerobic 2,4-dinitrotoluene reduction and salt tolerance.</title>
        <authorList>
            <person name="Huang J."/>
        </authorList>
    </citation>
    <scope>NUCLEOTIDE SEQUENCE [LARGE SCALE GENOMIC DNA]</scope>
    <source>
        <strain evidence="8 9">EP1</strain>
    </source>
</reference>